<evidence type="ECO:0000259" key="1">
    <source>
        <dbReference type="Pfam" id="PF02464"/>
    </source>
</evidence>
<dbReference type="AlphaFoldDB" id="A0A401FI47"/>
<keyword evidence="3" id="KW-1185">Reference proteome</keyword>
<reference evidence="2 3" key="1">
    <citation type="submission" date="2017-11" db="EMBL/GenBank/DDBJ databases">
        <title>Draft Genome Sequence of Lactobacillus curieae NBRC 111893 isolated from Koso, a Japanese sugar-Vegetable Fermented Beverage.</title>
        <authorList>
            <person name="Chiou T.Y."/>
            <person name="Oshima K."/>
            <person name="Suda W."/>
            <person name="Hattori M."/>
            <person name="Takahashi T."/>
        </authorList>
    </citation>
    <scope>NUCLEOTIDE SEQUENCE [LARGE SCALE GENOMIC DNA]</scope>
    <source>
        <strain evidence="2 3">NBRC111893</strain>
    </source>
</reference>
<accession>A0A401FI47</accession>
<dbReference type="Proteomes" id="UP000286974">
    <property type="component" value="Unassembled WGS sequence"/>
</dbReference>
<protein>
    <submittedName>
        <fullName evidence="2">Molybdopterin binding motif, CinA N-terminal domain</fullName>
    </submittedName>
</protein>
<evidence type="ECO:0000313" key="3">
    <source>
        <dbReference type="Proteomes" id="UP000286974"/>
    </source>
</evidence>
<evidence type="ECO:0000313" key="2">
    <source>
        <dbReference type="EMBL" id="GAY72045.1"/>
    </source>
</evidence>
<dbReference type="NCBIfam" id="TIGR00199">
    <property type="entry name" value="PncC_domain"/>
    <property type="match status" value="1"/>
</dbReference>
<dbReference type="InterPro" id="IPR008136">
    <property type="entry name" value="CinA_C"/>
</dbReference>
<proteinExistence type="predicted"/>
<dbReference type="EMBL" id="BEXA01000001">
    <property type="protein sequence ID" value="GAY72045.1"/>
    <property type="molecule type" value="Genomic_DNA"/>
</dbReference>
<name>A0A401FI47_9LACO</name>
<organism evidence="2 3">
    <name type="scientific">Lentilactobacillus kosonis</name>
    <dbReference type="NCBI Taxonomy" id="2810561"/>
    <lineage>
        <taxon>Bacteria</taxon>
        <taxon>Bacillati</taxon>
        <taxon>Bacillota</taxon>
        <taxon>Bacilli</taxon>
        <taxon>Lactobacillales</taxon>
        <taxon>Lactobacillaceae</taxon>
        <taxon>Lentilactobacillus</taxon>
    </lineage>
</organism>
<sequence length="151" mass="16405">MDYQKLITKLNKQHLTITAVESLTGGTFQSELVKVPEAGNTYLGGFITYATESKSKILGISEEFVDQYGVVGKLPATEMAIHARQILDTDISISFTGAAGPDKLEGYPVGTVFIGIADRRQSSAHEYHFNGDSSEIVTQACQQGIDLLLNY</sequence>
<dbReference type="InterPro" id="IPR036653">
    <property type="entry name" value="CinA-like_C"/>
</dbReference>
<dbReference type="RefSeq" id="WP_125007633.1">
    <property type="nucleotide sequence ID" value="NZ_BEXA01000001.1"/>
</dbReference>
<dbReference type="Pfam" id="PF02464">
    <property type="entry name" value="CinA"/>
    <property type="match status" value="1"/>
</dbReference>
<feature type="domain" description="CinA C-terminal" evidence="1">
    <location>
        <begin position="5"/>
        <end position="150"/>
    </location>
</feature>
<dbReference type="Gene3D" id="3.90.950.20">
    <property type="entry name" value="CinA-like"/>
    <property type="match status" value="1"/>
</dbReference>
<gene>
    <name evidence="2" type="ORF">NBRC111893_191</name>
</gene>
<dbReference type="SUPFAM" id="SSF142433">
    <property type="entry name" value="CinA-like"/>
    <property type="match status" value="1"/>
</dbReference>
<comment type="caution">
    <text evidence="2">The sequence shown here is derived from an EMBL/GenBank/DDBJ whole genome shotgun (WGS) entry which is preliminary data.</text>
</comment>
<dbReference type="OrthoDB" id="9801454at2"/>